<keyword evidence="1" id="KW-0812">Transmembrane</keyword>
<organism evidence="2 3">
    <name type="scientific">Streptomyces tibetensis</name>
    <dbReference type="NCBI Taxonomy" id="2382123"/>
    <lineage>
        <taxon>Bacteria</taxon>
        <taxon>Bacillati</taxon>
        <taxon>Actinomycetota</taxon>
        <taxon>Actinomycetes</taxon>
        <taxon>Kitasatosporales</taxon>
        <taxon>Streptomycetaceae</taxon>
        <taxon>Streptomyces</taxon>
    </lineage>
</organism>
<evidence type="ECO:0000256" key="1">
    <source>
        <dbReference type="SAM" id="Phobius"/>
    </source>
</evidence>
<proteinExistence type="predicted"/>
<evidence type="ECO:0000313" key="3">
    <source>
        <dbReference type="Proteomes" id="UP001601422"/>
    </source>
</evidence>
<gene>
    <name evidence="2" type="ORF">ACFYQT_15670</name>
</gene>
<sequence>MSGGPVLDEQRLKHLELLQSVIARLGNNSFLIKGWCITLSGVLVAVADRSPGRETIPVALALAVGFWLLDGYYLRQERLFRALYERVVGDGDDPPPPFTMDAERYGGPVSWFAVLLSRPTLFCYGVLAAANCLLLVFTH</sequence>
<reference evidence="2 3" key="1">
    <citation type="submission" date="2024-10" db="EMBL/GenBank/DDBJ databases">
        <title>The Natural Products Discovery Center: Release of the First 8490 Sequenced Strains for Exploring Actinobacteria Biosynthetic Diversity.</title>
        <authorList>
            <person name="Kalkreuter E."/>
            <person name="Kautsar S.A."/>
            <person name="Yang D."/>
            <person name="Bader C.D."/>
            <person name="Teijaro C.N."/>
            <person name="Fluegel L."/>
            <person name="Davis C.M."/>
            <person name="Simpson J.R."/>
            <person name="Lauterbach L."/>
            <person name="Steele A.D."/>
            <person name="Gui C."/>
            <person name="Meng S."/>
            <person name="Li G."/>
            <person name="Viehrig K."/>
            <person name="Ye F."/>
            <person name="Su P."/>
            <person name="Kiefer A.F."/>
            <person name="Nichols A."/>
            <person name="Cepeda A.J."/>
            <person name="Yan W."/>
            <person name="Fan B."/>
            <person name="Jiang Y."/>
            <person name="Adhikari A."/>
            <person name="Zheng C.-J."/>
            <person name="Schuster L."/>
            <person name="Cowan T.M."/>
            <person name="Smanski M.J."/>
            <person name="Chevrette M.G."/>
            <person name="De Carvalho L.P.S."/>
            <person name="Shen B."/>
        </authorList>
    </citation>
    <scope>NUCLEOTIDE SEQUENCE [LARGE SCALE GENOMIC DNA]</scope>
    <source>
        <strain evidence="2 3">NPDC005497</strain>
    </source>
</reference>
<name>A0ABW6MV12_9ACTN</name>
<protein>
    <submittedName>
        <fullName evidence="2">Uncharacterized protein</fullName>
    </submittedName>
</protein>
<comment type="caution">
    <text evidence="2">The sequence shown here is derived from an EMBL/GenBank/DDBJ whole genome shotgun (WGS) entry which is preliminary data.</text>
</comment>
<keyword evidence="3" id="KW-1185">Reference proteome</keyword>
<dbReference type="RefSeq" id="WP_104779196.1">
    <property type="nucleotide sequence ID" value="NZ_JBEXVS010000009.1"/>
</dbReference>
<feature type="transmembrane region" description="Helical" evidence="1">
    <location>
        <begin position="109"/>
        <end position="137"/>
    </location>
</feature>
<accession>A0ABW6MV12</accession>
<evidence type="ECO:0000313" key="2">
    <source>
        <dbReference type="EMBL" id="MFF0004856.1"/>
    </source>
</evidence>
<dbReference type="EMBL" id="JBIAJP010000003">
    <property type="protein sequence ID" value="MFF0004856.1"/>
    <property type="molecule type" value="Genomic_DNA"/>
</dbReference>
<keyword evidence="1" id="KW-1133">Transmembrane helix</keyword>
<dbReference type="Proteomes" id="UP001601422">
    <property type="component" value="Unassembled WGS sequence"/>
</dbReference>
<keyword evidence="1" id="KW-0472">Membrane</keyword>